<evidence type="ECO:0000313" key="1">
    <source>
        <dbReference type="EMBL" id="BAK03306.1"/>
    </source>
</evidence>
<dbReference type="EMBL" id="AK372108">
    <property type="protein sequence ID" value="BAK03306.1"/>
    <property type="molecule type" value="mRNA"/>
</dbReference>
<dbReference type="SUPFAM" id="SSF57184">
    <property type="entry name" value="Growth factor receptor domain"/>
    <property type="match status" value="1"/>
</dbReference>
<proteinExistence type="evidence at transcript level"/>
<dbReference type="InterPro" id="IPR009030">
    <property type="entry name" value="Growth_fac_rcpt_cys_sf"/>
</dbReference>
<sequence>MHCPAGFTINKNKELCECPVAKPYLSAGNVCIACENAFDETTLKCIVCANGTVWSQQDKTCSCPEDSYLAYNDTCISCGTLFDEEKQNCIECSNGEVWNLTTKKCVCPA</sequence>
<dbReference type="AlphaFoldDB" id="F2E7I4"/>
<name>F2E7I4_HORVV</name>
<reference evidence="1" key="1">
    <citation type="journal article" date="2011" name="Plant Physiol.">
        <title>Comprehensive sequence analysis of 24,783 barley full-length cDNAs derived from 12 clone libraries.</title>
        <authorList>
            <person name="Matsumoto T."/>
            <person name="Tanaka T."/>
            <person name="Sakai H."/>
            <person name="Amano N."/>
            <person name="Kanamori H."/>
            <person name="Kurita K."/>
            <person name="Kikuta A."/>
            <person name="Kamiya K."/>
            <person name="Yamamoto M."/>
            <person name="Ikawa H."/>
            <person name="Fujii N."/>
            <person name="Hori K."/>
            <person name="Itoh T."/>
            <person name="Sato K."/>
        </authorList>
    </citation>
    <scope>NUCLEOTIDE SEQUENCE</scope>
</reference>
<organism evidence="1">
    <name type="scientific">Hordeum vulgare subsp. vulgare</name>
    <name type="common">Domesticated barley</name>
    <dbReference type="NCBI Taxonomy" id="112509"/>
    <lineage>
        <taxon>Eukaryota</taxon>
        <taxon>Viridiplantae</taxon>
        <taxon>Streptophyta</taxon>
        <taxon>Embryophyta</taxon>
        <taxon>Tracheophyta</taxon>
        <taxon>Spermatophyta</taxon>
        <taxon>Magnoliopsida</taxon>
        <taxon>Liliopsida</taxon>
        <taxon>Poales</taxon>
        <taxon>Poaceae</taxon>
        <taxon>BOP clade</taxon>
        <taxon>Pooideae</taxon>
        <taxon>Triticodae</taxon>
        <taxon>Triticeae</taxon>
        <taxon>Hordeinae</taxon>
        <taxon>Hordeum</taxon>
    </lineage>
</organism>
<protein>
    <submittedName>
        <fullName evidence="1">Predicted protein</fullName>
    </submittedName>
</protein>
<accession>F2E7I4</accession>